<dbReference type="InterPro" id="IPR016181">
    <property type="entry name" value="Acyl_CoA_acyltransferase"/>
</dbReference>
<dbReference type="Pfam" id="PF00583">
    <property type="entry name" value="Acetyltransf_1"/>
    <property type="match status" value="1"/>
</dbReference>
<evidence type="ECO:0000259" key="1">
    <source>
        <dbReference type="PROSITE" id="PS51186"/>
    </source>
</evidence>
<organism evidence="2 3">
    <name type="scientific">Candidatus Brevifilum fermentans</name>
    <dbReference type="NCBI Taxonomy" id="1986204"/>
    <lineage>
        <taxon>Bacteria</taxon>
        <taxon>Bacillati</taxon>
        <taxon>Chloroflexota</taxon>
        <taxon>Anaerolineae</taxon>
        <taxon>Anaerolineales</taxon>
        <taxon>Anaerolineaceae</taxon>
        <taxon>Candidatus Brevifilum</taxon>
    </lineage>
</organism>
<proteinExistence type="predicted"/>
<evidence type="ECO:0000313" key="3">
    <source>
        <dbReference type="Proteomes" id="UP000195514"/>
    </source>
</evidence>
<feature type="domain" description="N-acetyltransferase" evidence="1">
    <location>
        <begin position="6"/>
        <end position="141"/>
    </location>
</feature>
<dbReference type="InterPro" id="IPR053144">
    <property type="entry name" value="Acetyltransferase_Butenolide"/>
</dbReference>
<gene>
    <name evidence="2" type="ORF">CFX1CAM_2189</name>
</gene>
<dbReference type="SUPFAM" id="SSF55729">
    <property type="entry name" value="Acyl-CoA N-acyltransferases (Nat)"/>
    <property type="match status" value="1"/>
</dbReference>
<sequence>MIFIRGDYQINTDKDKLQIEVIHRYLTESAYWATGRTLEMTKKTIEHSLCFGVYHRKQQVGFSRIVTDYTIFAYLCDAFVLPEYQGQGLGKWLTEAMLQVLDHEGVNWSMLATRDAHELYEIYGGYKKLYLPQNWMGRVHPDLLRSPQKKFSVPGEQ</sequence>
<dbReference type="PANTHER" id="PTHR43233">
    <property type="entry name" value="FAMILY N-ACETYLTRANSFERASE, PUTATIVE (AFU_ORTHOLOGUE AFUA_6G03350)-RELATED"/>
    <property type="match status" value="1"/>
</dbReference>
<dbReference type="PANTHER" id="PTHR43233:SF1">
    <property type="entry name" value="FAMILY N-ACETYLTRANSFERASE, PUTATIVE (AFU_ORTHOLOGUE AFUA_6G03350)-RELATED"/>
    <property type="match status" value="1"/>
</dbReference>
<dbReference type="PROSITE" id="PS51186">
    <property type="entry name" value="GNAT"/>
    <property type="match status" value="1"/>
</dbReference>
<accession>A0A1Y6K6M6</accession>
<dbReference type="KEGG" id="abat:CFX1CAM_2189"/>
<dbReference type="EMBL" id="LT859958">
    <property type="protein sequence ID" value="SMX55254.1"/>
    <property type="molecule type" value="Genomic_DNA"/>
</dbReference>
<dbReference type="InterPro" id="IPR000182">
    <property type="entry name" value="GNAT_dom"/>
</dbReference>
<dbReference type="Proteomes" id="UP000195514">
    <property type="component" value="Chromosome I"/>
</dbReference>
<dbReference type="CDD" id="cd04301">
    <property type="entry name" value="NAT_SF"/>
    <property type="match status" value="1"/>
</dbReference>
<keyword evidence="3" id="KW-1185">Reference proteome</keyword>
<name>A0A1Y6K6M6_9CHLR</name>
<reference evidence="3" key="1">
    <citation type="submission" date="2017-05" db="EMBL/GenBank/DDBJ databases">
        <authorList>
            <person name="Kirkegaard R."/>
            <person name="Mcilroy J S."/>
        </authorList>
    </citation>
    <scope>NUCLEOTIDE SEQUENCE [LARGE SCALE GENOMIC DNA]</scope>
</reference>
<dbReference type="GO" id="GO:0016747">
    <property type="term" value="F:acyltransferase activity, transferring groups other than amino-acyl groups"/>
    <property type="evidence" value="ECO:0007669"/>
    <property type="project" value="InterPro"/>
</dbReference>
<evidence type="ECO:0000313" key="2">
    <source>
        <dbReference type="EMBL" id="SMX55254.1"/>
    </source>
</evidence>
<dbReference type="OrthoDB" id="3216107at2"/>
<keyword evidence="2" id="KW-0808">Transferase</keyword>
<dbReference type="Gene3D" id="3.40.630.30">
    <property type="match status" value="1"/>
</dbReference>
<dbReference type="RefSeq" id="WP_087863052.1">
    <property type="nucleotide sequence ID" value="NZ_LT859958.1"/>
</dbReference>
<protein>
    <submittedName>
        <fullName evidence="2">GCN5-related N-acetyltransferase</fullName>
    </submittedName>
</protein>
<dbReference type="AlphaFoldDB" id="A0A1Y6K6M6"/>